<name>A0A251WWP9_9RHOB</name>
<dbReference type="EMBL" id="MSPP01000005">
    <property type="protein sequence ID" value="OUD08393.1"/>
    <property type="molecule type" value="Genomic_DNA"/>
</dbReference>
<proteinExistence type="predicted"/>
<reference evidence="1 2" key="1">
    <citation type="submission" date="2016-12" db="EMBL/GenBank/DDBJ databases">
        <title>The draft genome sequence of HSLHS2.</title>
        <authorList>
            <person name="Hu D."/>
            <person name="Wang L."/>
            <person name="Shao Z."/>
        </authorList>
    </citation>
    <scope>NUCLEOTIDE SEQUENCE [LARGE SCALE GENOMIC DNA]</scope>
    <source>
        <strain evidence="1">MCCC 1A06712</strain>
    </source>
</reference>
<accession>A0A251WWP9</accession>
<protein>
    <submittedName>
        <fullName evidence="1">Uncharacterized protein</fullName>
    </submittedName>
</protein>
<keyword evidence="2" id="KW-1185">Reference proteome</keyword>
<gene>
    <name evidence="1" type="ORF">BVC71_12840</name>
</gene>
<comment type="caution">
    <text evidence="1">The sequence shown here is derived from an EMBL/GenBank/DDBJ whole genome shotgun (WGS) entry which is preliminary data.</text>
</comment>
<dbReference type="Proteomes" id="UP000194664">
    <property type="component" value="Unassembled WGS sequence"/>
</dbReference>
<sequence>MCVVIILGSGPGALKSIEWRRNPSHNIVAINNAWRVRPDWDYLIHPEDFPIDRRPRVFKTDQKIVGAKDYVPLQNQVGGFVYAGGTMAFTAAYWALAALKPRVIAMIGCDMIYPSTGPTHFYGKGTADPLRQDITLRSLEAKSARLLALAAQSNCAMVNLSDAPSSRLIYPRATYKNLNSVRPMEFQSSLIERALNAEASANYMVPDGRYWKVEHQFDQRVIDQIDQLWLDVAEHTTVNNDLSEAV</sequence>
<dbReference type="OrthoDB" id="6638257at2"/>
<organism evidence="1 2">
    <name type="scientific">Marivivens niveibacter</name>
    <dbReference type="NCBI Taxonomy" id="1930667"/>
    <lineage>
        <taxon>Bacteria</taxon>
        <taxon>Pseudomonadati</taxon>
        <taxon>Pseudomonadota</taxon>
        <taxon>Alphaproteobacteria</taxon>
        <taxon>Rhodobacterales</taxon>
        <taxon>Paracoccaceae</taxon>
        <taxon>Marivivens group</taxon>
        <taxon>Marivivens</taxon>
    </lineage>
</organism>
<evidence type="ECO:0000313" key="1">
    <source>
        <dbReference type="EMBL" id="OUD08393.1"/>
    </source>
</evidence>
<dbReference type="RefSeq" id="WP_086452090.1">
    <property type="nucleotide sequence ID" value="NZ_MSPP01000005.1"/>
</dbReference>
<evidence type="ECO:0000313" key="2">
    <source>
        <dbReference type="Proteomes" id="UP000194664"/>
    </source>
</evidence>
<dbReference type="AlphaFoldDB" id="A0A251WWP9"/>